<protein>
    <recommendedName>
        <fullName evidence="2">Integrase catalytic domain-containing protein</fullName>
    </recommendedName>
</protein>
<dbReference type="SUPFAM" id="SSF53098">
    <property type="entry name" value="Ribonuclease H-like"/>
    <property type="match status" value="1"/>
</dbReference>
<dbReference type="SUPFAM" id="SSF56672">
    <property type="entry name" value="DNA/RNA polymerases"/>
    <property type="match status" value="1"/>
</dbReference>
<dbReference type="Gene3D" id="3.30.420.10">
    <property type="entry name" value="Ribonuclease H-like superfamily/Ribonuclease H"/>
    <property type="match status" value="1"/>
</dbReference>
<dbReference type="Pfam" id="PF00665">
    <property type="entry name" value="rve"/>
    <property type="match status" value="1"/>
</dbReference>
<feature type="compositionally biased region" description="Acidic residues" evidence="1">
    <location>
        <begin position="38"/>
        <end position="51"/>
    </location>
</feature>
<dbReference type="InterPro" id="IPR041588">
    <property type="entry name" value="Integrase_H2C2"/>
</dbReference>
<dbReference type="PROSITE" id="PS50994">
    <property type="entry name" value="INTEGRASE"/>
    <property type="match status" value="1"/>
</dbReference>
<feature type="domain" description="Integrase catalytic" evidence="2">
    <location>
        <begin position="374"/>
        <end position="476"/>
    </location>
</feature>
<accession>A0ABD3H571</accession>
<name>A0ABD3H571_9MARC</name>
<gene>
    <name evidence="3" type="ORF">R1sor_009247</name>
</gene>
<comment type="caution">
    <text evidence="3">The sequence shown here is derived from an EMBL/GenBank/DDBJ whole genome shotgun (WGS) entry which is preliminary data.</text>
</comment>
<dbReference type="Pfam" id="PF17921">
    <property type="entry name" value="Integrase_H2C2"/>
    <property type="match status" value="1"/>
</dbReference>
<reference evidence="3 4" key="1">
    <citation type="submission" date="2024-09" db="EMBL/GenBank/DDBJ databases">
        <title>Chromosome-scale assembly of Riccia sorocarpa.</title>
        <authorList>
            <person name="Paukszto L."/>
        </authorList>
    </citation>
    <scope>NUCLEOTIDE SEQUENCE [LARGE SCALE GENOMIC DNA]</scope>
    <source>
        <strain evidence="3">LP-2024</strain>
        <tissue evidence="3">Aerial parts of the thallus</tissue>
    </source>
</reference>
<dbReference type="Gene3D" id="1.10.340.70">
    <property type="match status" value="1"/>
</dbReference>
<dbReference type="Proteomes" id="UP001633002">
    <property type="component" value="Unassembled WGS sequence"/>
</dbReference>
<proteinExistence type="predicted"/>
<dbReference type="InterPro" id="IPR036397">
    <property type="entry name" value="RNaseH_sf"/>
</dbReference>
<evidence type="ECO:0000256" key="1">
    <source>
        <dbReference type="SAM" id="MobiDB-lite"/>
    </source>
</evidence>
<dbReference type="Gene3D" id="3.10.10.10">
    <property type="entry name" value="HIV Type 1 Reverse Transcriptase, subunit A, domain 1"/>
    <property type="match status" value="1"/>
</dbReference>
<feature type="region of interest" description="Disordered" evidence="1">
    <location>
        <begin position="38"/>
        <end position="64"/>
    </location>
</feature>
<dbReference type="InterPro" id="IPR050951">
    <property type="entry name" value="Retrovirus_Pol_polyprotein"/>
</dbReference>
<dbReference type="InterPro" id="IPR043502">
    <property type="entry name" value="DNA/RNA_pol_sf"/>
</dbReference>
<evidence type="ECO:0000259" key="2">
    <source>
        <dbReference type="PROSITE" id="PS50994"/>
    </source>
</evidence>
<dbReference type="EMBL" id="JBJQOH010000005">
    <property type="protein sequence ID" value="KAL3686673.1"/>
    <property type="molecule type" value="Genomic_DNA"/>
</dbReference>
<dbReference type="InterPro" id="IPR012337">
    <property type="entry name" value="RNaseH-like_sf"/>
</dbReference>
<evidence type="ECO:0000313" key="4">
    <source>
        <dbReference type="Proteomes" id="UP001633002"/>
    </source>
</evidence>
<dbReference type="PANTHER" id="PTHR37984">
    <property type="entry name" value="PROTEIN CBG26694"/>
    <property type="match status" value="1"/>
</dbReference>
<organism evidence="3 4">
    <name type="scientific">Riccia sorocarpa</name>
    <dbReference type="NCBI Taxonomy" id="122646"/>
    <lineage>
        <taxon>Eukaryota</taxon>
        <taxon>Viridiplantae</taxon>
        <taxon>Streptophyta</taxon>
        <taxon>Embryophyta</taxon>
        <taxon>Marchantiophyta</taxon>
        <taxon>Marchantiopsida</taxon>
        <taxon>Marchantiidae</taxon>
        <taxon>Marchantiales</taxon>
        <taxon>Ricciaceae</taxon>
        <taxon>Riccia</taxon>
    </lineage>
</organism>
<dbReference type="AlphaFoldDB" id="A0ABD3H571"/>
<sequence length="476" mass="54161">MTAGPLTPEAASDIPESTAGATVELYCFNIDVLEDDDFGLDTHNEEEDPDGPESILSDETPIPRRLLRRTMKDKTNEELLAIITSEELPQHDNTPATVPQQYARREDLEDFFPGPLLTMIDLEETEPPTYKNSDIQVSLNQRRVPHPFPIPFTDLLLDEVAGCDMYNFMDGFNGYNQIVIAPEDQLKTMFVTQWGTFAYREFTFTVEYKPGKSHSNADFLSRLPGAPSKGAIDTYTTDHHLFLVISQSSWRIQLKHYLTTGNVPRDLHPSKAKAFQLNALPFTLIGGQLFRMGADHVLRRCLTHEEIPIVLRACHTDEAGGHFSSELTTRKIYLTGYWWPSVHKDAEQYCKRCDTCQRQGRPKSWYTALLSPLFAGRPFQKWGIDYIGEIHPPTRQTGHQYIIVATDYVTKWAEARSFPRATGASIIQFLQENIISRFGVPLTIITDNGTHFLNDAMTEITRAYDIQHKFSTPYHP</sequence>
<keyword evidence="4" id="KW-1185">Reference proteome</keyword>
<evidence type="ECO:0000313" key="3">
    <source>
        <dbReference type="EMBL" id="KAL3686673.1"/>
    </source>
</evidence>
<dbReference type="Gene3D" id="3.30.70.270">
    <property type="match status" value="1"/>
</dbReference>
<dbReference type="PANTHER" id="PTHR37984:SF5">
    <property type="entry name" value="PROTEIN NYNRIN-LIKE"/>
    <property type="match status" value="1"/>
</dbReference>
<dbReference type="InterPro" id="IPR001584">
    <property type="entry name" value="Integrase_cat-core"/>
</dbReference>
<dbReference type="InterPro" id="IPR043128">
    <property type="entry name" value="Rev_trsase/Diguanyl_cyclase"/>
</dbReference>